<dbReference type="AlphaFoldDB" id="E3RI44"/>
<sequence>MTNYDYAQLHERFREAEAKASLVDDLESNLTQADKDNVSLRAEMKRMKEQYTSCAARDKKTIRDLRKEIQESQEKSAARLNKAESINSVDVQEMTKRMEKLEQEIAELEITKHTENEYVEAPAEKKRKRHDETPNLPSSKTDCEIHDFGEEMNGNEEYIDRRQASGNASRSM</sequence>
<dbReference type="HOGENOM" id="CLU_1556062_0_0_1"/>
<name>E3RI44_PYRTT</name>
<evidence type="ECO:0000313" key="2">
    <source>
        <dbReference type="EMBL" id="EFQ94607.1"/>
    </source>
</evidence>
<protein>
    <submittedName>
        <fullName evidence="2">Uncharacterized protein</fullName>
    </submittedName>
</protein>
<proteinExistence type="predicted"/>
<keyword evidence="3" id="KW-1185">Reference proteome</keyword>
<dbReference type="KEGG" id="pte:PTT_07646"/>
<evidence type="ECO:0000256" key="1">
    <source>
        <dbReference type="SAM" id="MobiDB-lite"/>
    </source>
</evidence>
<dbReference type="Proteomes" id="UP000001067">
    <property type="component" value="Unassembled WGS sequence"/>
</dbReference>
<evidence type="ECO:0000313" key="3">
    <source>
        <dbReference type="Proteomes" id="UP000001067"/>
    </source>
</evidence>
<feature type="region of interest" description="Disordered" evidence="1">
    <location>
        <begin position="113"/>
        <end position="172"/>
    </location>
</feature>
<reference evidence="2 3" key="1">
    <citation type="journal article" date="2010" name="Genome Biol.">
        <title>A first genome assembly of the barley fungal pathogen Pyrenophora teres f. teres.</title>
        <authorList>
            <person name="Ellwood S.R."/>
            <person name="Liu Z."/>
            <person name="Syme R.A."/>
            <person name="Lai Z."/>
            <person name="Hane J.K."/>
            <person name="Keiper F."/>
            <person name="Moffat C.S."/>
            <person name="Oliver R.P."/>
            <person name="Friesen T.L."/>
        </authorList>
    </citation>
    <scope>NUCLEOTIDE SEQUENCE [LARGE SCALE GENOMIC DNA]</scope>
    <source>
        <strain evidence="2 3">0-1</strain>
    </source>
</reference>
<organism evidence="3">
    <name type="scientific">Pyrenophora teres f. teres (strain 0-1)</name>
    <name type="common">Barley net blotch fungus</name>
    <name type="synonym">Drechslera teres f. teres</name>
    <dbReference type="NCBI Taxonomy" id="861557"/>
    <lineage>
        <taxon>Eukaryota</taxon>
        <taxon>Fungi</taxon>
        <taxon>Dikarya</taxon>
        <taxon>Ascomycota</taxon>
        <taxon>Pezizomycotina</taxon>
        <taxon>Dothideomycetes</taxon>
        <taxon>Pleosporomycetidae</taxon>
        <taxon>Pleosporales</taxon>
        <taxon>Pleosporineae</taxon>
        <taxon>Pleosporaceae</taxon>
        <taxon>Pyrenophora</taxon>
    </lineage>
</organism>
<dbReference type="EMBL" id="GL533215">
    <property type="protein sequence ID" value="EFQ94607.1"/>
    <property type="molecule type" value="Genomic_DNA"/>
</dbReference>
<gene>
    <name evidence="2" type="ORF">PTT_07646</name>
</gene>
<accession>E3RI44</accession>